<proteinExistence type="inferred from homology"/>
<dbReference type="CDD" id="cd01121">
    <property type="entry name" value="RadA_SMS_N"/>
    <property type="match status" value="1"/>
</dbReference>
<evidence type="ECO:0000256" key="14">
    <source>
        <dbReference type="SAM" id="MobiDB-lite"/>
    </source>
</evidence>
<organism evidence="16 17">
    <name type="scientific">Phormidesmis priestleyi Ana</name>
    <dbReference type="NCBI Taxonomy" id="1666911"/>
    <lineage>
        <taxon>Bacteria</taxon>
        <taxon>Bacillati</taxon>
        <taxon>Cyanobacteriota</taxon>
        <taxon>Cyanophyceae</taxon>
        <taxon>Leptolyngbyales</taxon>
        <taxon>Leptolyngbyaceae</taxon>
        <taxon>Phormidesmis</taxon>
    </lineage>
</organism>
<evidence type="ECO:0000313" key="17">
    <source>
        <dbReference type="Proteomes" id="UP000050465"/>
    </source>
</evidence>
<dbReference type="PROSITE" id="PS50162">
    <property type="entry name" value="RECA_2"/>
    <property type="match status" value="1"/>
</dbReference>
<evidence type="ECO:0000256" key="3">
    <source>
        <dbReference type="ARBA" id="ARBA00022763"/>
    </source>
</evidence>
<dbReference type="Pfam" id="PF06745">
    <property type="entry name" value="ATPase"/>
    <property type="match status" value="1"/>
</dbReference>
<keyword evidence="4 13" id="KW-0863">Zinc-finger</keyword>
<protein>
    <recommendedName>
        <fullName evidence="11 12">DNA repair protein RadA</fullName>
    </recommendedName>
</protein>
<comment type="function">
    <text evidence="11">Plays a role in repairing double-strand DNA breaks, probably involving stabilizing or processing branched DNA or blocked replication forks.</text>
</comment>
<dbReference type="SUPFAM" id="SSF54211">
    <property type="entry name" value="Ribosomal protein S5 domain 2-like"/>
    <property type="match status" value="1"/>
</dbReference>
<dbReference type="InterPro" id="IPR003593">
    <property type="entry name" value="AAA+_ATPase"/>
</dbReference>
<evidence type="ECO:0000256" key="6">
    <source>
        <dbReference type="ARBA" id="ARBA00022833"/>
    </source>
</evidence>
<comment type="similarity">
    <text evidence="11 13">Belongs to the RecA family. RadA subfamily.</text>
</comment>
<dbReference type="Pfam" id="PF18073">
    <property type="entry name" value="Zn_ribbon_LapB"/>
    <property type="match status" value="1"/>
</dbReference>
<evidence type="ECO:0000256" key="5">
    <source>
        <dbReference type="ARBA" id="ARBA00022801"/>
    </source>
</evidence>
<feature type="domain" description="RecA family profile 1" evidence="15">
    <location>
        <begin position="79"/>
        <end position="239"/>
    </location>
</feature>
<keyword evidence="3 11" id="KW-0227">DNA damage</keyword>
<evidence type="ECO:0000256" key="1">
    <source>
        <dbReference type="ARBA" id="ARBA00022723"/>
    </source>
</evidence>
<dbReference type="InterPro" id="IPR014774">
    <property type="entry name" value="KaiC-like_dom"/>
</dbReference>
<dbReference type="GO" id="GO:0000725">
    <property type="term" value="P:recombinational repair"/>
    <property type="evidence" value="ECO:0007669"/>
    <property type="project" value="UniProtKB-UniRule"/>
</dbReference>
<comment type="domain">
    <text evidence="11">The middle region has homology to RecA with ATPase motifs including the RadA KNRFG motif, while the C-terminus is homologous to Lon protease.</text>
</comment>
<dbReference type="Gene3D" id="3.40.50.300">
    <property type="entry name" value="P-loop containing nucleotide triphosphate hydrolases"/>
    <property type="match status" value="1"/>
</dbReference>
<dbReference type="GO" id="GO:0016787">
    <property type="term" value="F:hydrolase activity"/>
    <property type="evidence" value="ECO:0007669"/>
    <property type="project" value="UniProtKB-KW"/>
</dbReference>
<keyword evidence="1 11" id="KW-0479">Metal-binding</keyword>
<keyword evidence="7 11" id="KW-0067">ATP-binding</keyword>
<dbReference type="GO" id="GO:0003684">
    <property type="term" value="F:damaged DNA binding"/>
    <property type="evidence" value="ECO:0007669"/>
    <property type="project" value="InterPro"/>
</dbReference>
<evidence type="ECO:0000256" key="12">
    <source>
        <dbReference type="NCBIfam" id="TIGR00416"/>
    </source>
</evidence>
<dbReference type="InterPro" id="IPR020568">
    <property type="entry name" value="Ribosomal_Su5_D2-typ_SF"/>
</dbReference>
<dbReference type="InterPro" id="IPR041166">
    <property type="entry name" value="Rubredoxin_2"/>
</dbReference>
<sequence>MAKTRSIYVCNACGAESRQYFGKCPTCNSWNCLVEQKLEVAESSASRPSMKSHAHSSQKRKAPAQPRLSLTFNQIQDHPQARIPSGYFELDRVLGGGIVPGSLVLLGGDPGIGKSTLLLQTANQLARETPILYVCAEESGQQVKLRSLRLGIGDDAQTGSKAADIQENLYLLPETNLEIILEELESLRPKVAVIDSIQALFYSALTSAPGSVAQVRECTAALMQLAKKENISLFIVGHVTKEGAIAGPKVLEHLVDTVLYFEGDRFASHRLLRSVKNRFGATHELGVFEMVDKGLAEVLNPSELFMGSQDENVPGVATIVACEGTRPLVVELQSLVSPTSYSSPRRTATGIEYNRLLQILAVLEKRVGIPLSKLDAYVASSGGLNVAEPAADLGVAVAVAASFRDRIIDPELVLIGEVGLGGQIRPVSQMELRLKEAAKLGFKRALVPKGQKRGDVGMEVMEVGRVVDAIATALANSTQHDPQESQEDSEQ</sequence>
<keyword evidence="10 11" id="KW-0234">DNA repair</keyword>
<keyword evidence="5" id="KW-0378">Hydrolase</keyword>
<accession>A0A0P7ZS18</accession>
<dbReference type="GO" id="GO:0005524">
    <property type="term" value="F:ATP binding"/>
    <property type="evidence" value="ECO:0007669"/>
    <property type="project" value="UniProtKB-UniRule"/>
</dbReference>
<evidence type="ECO:0000259" key="15">
    <source>
        <dbReference type="PROSITE" id="PS50162"/>
    </source>
</evidence>
<evidence type="ECO:0000256" key="4">
    <source>
        <dbReference type="ARBA" id="ARBA00022771"/>
    </source>
</evidence>
<dbReference type="Gene3D" id="3.30.230.10">
    <property type="match status" value="1"/>
</dbReference>
<dbReference type="HAMAP" id="MF_01498">
    <property type="entry name" value="RadA_bact"/>
    <property type="match status" value="1"/>
</dbReference>
<evidence type="ECO:0000256" key="9">
    <source>
        <dbReference type="ARBA" id="ARBA00023125"/>
    </source>
</evidence>
<keyword evidence="8 11" id="KW-0346">Stress response</keyword>
<dbReference type="InterPro" id="IPR004504">
    <property type="entry name" value="DNA_repair_RadA"/>
</dbReference>
<dbReference type="GO" id="GO:0008270">
    <property type="term" value="F:zinc ion binding"/>
    <property type="evidence" value="ECO:0007669"/>
    <property type="project" value="UniProtKB-KW"/>
</dbReference>
<dbReference type="SUPFAM" id="SSF52540">
    <property type="entry name" value="P-loop containing nucleoside triphosphate hydrolases"/>
    <property type="match status" value="1"/>
</dbReference>
<dbReference type="GO" id="GO:0140664">
    <property type="term" value="F:ATP-dependent DNA damage sensor activity"/>
    <property type="evidence" value="ECO:0007669"/>
    <property type="project" value="InterPro"/>
</dbReference>
<name>A0A0P7ZS18_9CYAN</name>
<feature type="region of interest" description="Lon-protease-like" evidence="11">
    <location>
        <begin position="375"/>
        <end position="491"/>
    </location>
</feature>
<dbReference type="InterPro" id="IPR014721">
    <property type="entry name" value="Ribsml_uS5_D2-typ_fold_subgr"/>
</dbReference>
<evidence type="ECO:0000313" key="16">
    <source>
        <dbReference type="EMBL" id="KPQ36253.1"/>
    </source>
</evidence>
<dbReference type="AlphaFoldDB" id="A0A0P7ZS18"/>
<evidence type="ECO:0000256" key="7">
    <source>
        <dbReference type="ARBA" id="ARBA00022840"/>
    </source>
</evidence>
<dbReference type="InterPro" id="IPR027417">
    <property type="entry name" value="P-loop_NTPase"/>
</dbReference>
<dbReference type="PATRIC" id="fig|1666911.3.peg.4976"/>
<dbReference type="GO" id="GO:0005829">
    <property type="term" value="C:cytosol"/>
    <property type="evidence" value="ECO:0007669"/>
    <property type="project" value="TreeGrafter"/>
</dbReference>
<dbReference type="Pfam" id="PF13541">
    <property type="entry name" value="ChlI"/>
    <property type="match status" value="1"/>
</dbReference>
<dbReference type="STRING" id="1666911.HLUCCA11_06895"/>
<evidence type="ECO:0000256" key="11">
    <source>
        <dbReference type="HAMAP-Rule" id="MF_01498"/>
    </source>
</evidence>
<comment type="caution">
    <text evidence="16">The sequence shown here is derived from an EMBL/GenBank/DDBJ whole genome shotgun (WGS) entry which is preliminary data.</text>
</comment>
<reference evidence="16 17" key="1">
    <citation type="submission" date="2015-09" db="EMBL/GenBank/DDBJ databases">
        <title>Identification and resolution of microdiversity through metagenomic sequencing of parallel consortia.</title>
        <authorList>
            <person name="Nelson W.C."/>
            <person name="Romine M.F."/>
            <person name="Lindemann S.R."/>
        </authorList>
    </citation>
    <scope>NUCLEOTIDE SEQUENCE [LARGE SCALE GENOMIC DNA]</scope>
    <source>
        <strain evidence="16">Ana</strain>
    </source>
</reference>
<dbReference type="SMART" id="SM00382">
    <property type="entry name" value="AAA"/>
    <property type="match status" value="1"/>
</dbReference>
<dbReference type="NCBIfam" id="TIGR00416">
    <property type="entry name" value="sms"/>
    <property type="match status" value="1"/>
</dbReference>
<evidence type="ECO:0000256" key="2">
    <source>
        <dbReference type="ARBA" id="ARBA00022741"/>
    </source>
</evidence>
<feature type="short sequence motif" description="RadA KNRFG motif" evidence="11">
    <location>
        <begin position="276"/>
        <end position="280"/>
    </location>
</feature>
<comment type="function">
    <text evidence="13">DNA-dependent ATPase involved in processing of recombination intermediates, plays a role in repairing DNA breaks. Stimulates the branch migration of RecA-mediated strand transfer reactions, allowing the 3' invading strand to extend heteroduplex DNA faster. Binds ssDNA in the presence of ADP but not other nucleotides, has ATPase activity that is stimulated by ssDNA and various branched DNA structures, but inhibited by SSB. Does not have RecA's homology-searching function.</text>
</comment>
<feature type="compositionally biased region" description="Basic residues" evidence="14">
    <location>
        <begin position="50"/>
        <end position="62"/>
    </location>
</feature>
<keyword evidence="2 11" id="KW-0547">Nucleotide-binding</keyword>
<feature type="binding site" evidence="11">
    <location>
        <begin position="108"/>
        <end position="115"/>
    </location>
    <ligand>
        <name>ATP</name>
        <dbReference type="ChEBI" id="CHEBI:30616"/>
    </ligand>
</feature>
<dbReference type="InterPro" id="IPR020588">
    <property type="entry name" value="RecA_ATP-bd"/>
</dbReference>
<dbReference type="PANTHER" id="PTHR32472">
    <property type="entry name" value="DNA REPAIR PROTEIN RADA"/>
    <property type="match status" value="1"/>
</dbReference>
<keyword evidence="9 11" id="KW-0238">DNA-binding</keyword>
<gene>
    <name evidence="16" type="primary">sms</name>
    <name evidence="11" type="synonym">radA</name>
    <name evidence="16" type="ORF">HLUCCA11_06895</name>
</gene>
<dbReference type="EMBL" id="LJZR01000007">
    <property type="protein sequence ID" value="KPQ36253.1"/>
    <property type="molecule type" value="Genomic_DNA"/>
</dbReference>
<dbReference type="PRINTS" id="PR01874">
    <property type="entry name" value="DNAREPAIRADA"/>
</dbReference>
<evidence type="ECO:0000256" key="8">
    <source>
        <dbReference type="ARBA" id="ARBA00023016"/>
    </source>
</evidence>
<feature type="region of interest" description="Disordered" evidence="14">
    <location>
        <begin position="44"/>
        <end position="65"/>
    </location>
</feature>
<evidence type="ECO:0000256" key="13">
    <source>
        <dbReference type="RuleBase" id="RU003555"/>
    </source>
</evidence>
<keyword evidence="6 13" id="KW-0862">Zinc</keyword>
<dbReference type="PANTHER" id="PTHR32472:SF10">
    <property type="entry name" value="DNA REPAIR PROTEIN RADA-LIKE PROTEIN"/>
    <property type="match status" value="1"/>
</dbReference>
<dbReference type="FunFam" id="3.40.50.300:FF:000050">
    <property type="entry name" value="DNA repair protein RadA"/>
    <property type="match status" value="1"/>
</dbReference>
<evidence type="ECO:0000256" key="10">
    <source>
        <dbReference type="ARBA" id="ARBA00023204"/>
    </source>
</evidence>
<dbReference type="Proteomes" id="UP000050465">
    <property type="component" value="Unassembled WGS sequence"/>
</dbReference>